<dbReference type="GeneID" id="103124017"/>
<keyword evidence="4 9" id="KW-0812">Transmembrane</keyword>
<keyword evidence="10" id="KW-1185">Reference proteome</keyword>
<dbReference type="PANTHER" id="PTHR11153">
    <property type="entry name" value="SIDEROFLEXIN"/>
    <property type="match status" value="1"/>
</dbReference>
<feature type="transmembrane region" description="Helical" evidence="9">
    <location>
        <begin position="226"/>
        <end position="243"/>
    </location>
</feature>
<evidence type="ECO:0000256" key="8">
    <source>
        <dbReference type="ARBA" id="ARBA00023136"/>
    </source>
</evidence>
<evidence type="ECO:0000256" key="7">
    <source>
        <dbReference type="ARBA" id="ARBA00023128"/>
    </source>
</evidence>
<protein>
    <submittedName>
        <fullName evidence="11">Sideroflexin-4 isoform X1</fullName>
    </submittedName>
</protein>
<evidence type="ECO:0000313" key="11">
    <source>
        <dbReference type="RefSeq" id="XP_060027186.1"/>
    </source>
</evidence>
<dbReference type="Pfam" id="PF03820">
    <property type="entry name" value="SFXNs"/>
    <property type="match status" value="1"/>
</dbReference>
<feature type="transmembrane region" description="Helical" evidence="9">
    <location>
        <begin position="140"/>
        <end position="160"/>
    </location>
</feature>
<keyword evidence="5" id="KW-0029">Amino-acid transport</keyword>
<comment type="similarity">
    <text evidence="2">Belongs to the sideroflexin family.</text>
</comment>
<reference evidence="11" key="1">
    <citation type="submission" date="2025-08" db="UniProtKB">
        <authorList>
            <consortium name="RefSeq"/>
        </authorList>
    </citation>
    <scope>IDENTIFICATION</scope>
</reference>
<comment type="subcellular location">
    <subcellularLocation>
        <location evidence="1">Mitochondrion membrane</location>
        <topology evidence="1">Multi-pass membrane protein</topology>
    </subcellularLocation>
</comment>
<evidence type="ECO:0000256" key="2">
    <source>
        <dbReference type="ARBA" id="ARBA00005974"/>
    </source>
</evidence>
<dbReference type="InterPro" id="IPR004686">
    <property type="entry name" value="Mtc"/>
</dbReference>
<name>A0ABM3VS73_ERIEU</name>
<keyword evidence="3" id="KW-0813">Transport</keyword>
<dbReference type="Proteomes" id="UP001652624">
    <property type="component" value="Chromosome 14"/>
</dbReference>
<organism evidence="10 11">
    <name type="scientific">Erinaceus europaeus</name>
    <name type="common">Western European hedgehog</name>
    <dbReference type="NCBI Taxonomy" id="9365"/>
    <lineage>
        <taxon>Eukaryota</taxon>
        <taxon>Metazoa</taxon>
        <taxon>Chordata</taxon>
        <taxon>Craniata</taxon>
        <taxon>Vertebrata</taxon>
        <taxon>Euteleostomi</taxon>
        <taxon>Mammalia</taxon>
        <taxon>Eutheria</taxon>
        <taxon>Laurasiatheria</taxon>
        <taxon>Eulipotyphla</taxon>
        <taxon>Erinaceidae</taxon>
        <taxon>Erinaceinae</taxon>
        <taxon>Erinaceus</taxon>
    </lineage>
</organism>
<evidence type="ECO:0000256" key="3">
    <source>
        <dbReference type="ARBA" id="ARBA00022448"/>
    </source>
</evidence>
<keyword evidence="8 9" id="KW-0472">Membrane</keyword>
<evidence type="ECO:0000256" key="4">
    <source>
        <dbReference type="ARBA" id="ARBA00022692"/>
    </source>
</evidence>
<evidence type="ECO:0000256" key="5">
    <source>
        <dbReference type="ARBA" id="ARBA00022970"/>
    </source>
</evidence>
<sequence>MEPNMRFGIVERQSFPQRVLHWTELLDPTNLILSIEQIEKSRQILLTSEDAVRFDLKNERIQEAWKRSLATVHPDSSRLIPVAFRPAALLPFSMPLLFVSLVTTKTLKSMLLPQVSFYTYLTAFNMFNGNATYSRRRTESIMLGAGVIASSTFFGLVPRLRQVKSALLRRSLPALLVAHISGVNLVASRSLETIRGIEVMDKDGNVIGYSRKAGTKAVRETAASRVLLFGTSAFIPELFSLFIKQYKNLLPFPWTFWALKMSCTIFVMSLMVPVSFSIYPQIGQIQRGQLEEEIQSATEDTELFYNRGV</sequence>
<gene>
    <name evidence="11" type="primary">SFXN4</name>
</gene>
<evidence type="ECO:0000256" key="9">
    <source>
        <dbReference type="SAM" id="Phobius"/>
    </source>
</evidence>
<dbReference type="PANTHER" id="PTHR11153:SF3">
    <property type="entry name" value="SIDEROFLEXIN-4"/>
    <property type="match status" value="1"/>
</dbReference>
<keyword evidence="6 9" id="KW-1133">Transmembrane helix</keyword>
<evidence type="ECO:0000256" key="6">
    <source>
        <dbReference type="ARBA" id="ARBA00022989"/>
    </source>
</evidence>
<evidence type="ECO:0000256" key="1">
    <source>
        <dbReference type="ARBA" id="ARBA00004225"/>
    </source>
</evidence>
<keyword evidence="7" id="KW-0496">Mitochondrion</keyword>
<dbReference type="RefSeq" id="XP_060027186.1">
    <property type="nucleotide sequence ID" value="XM_060171203.1"/>
</dbReference>
<evidence type="ECO:0000313" key="10">
    <source>
        <dbReference type="Proteomes" id="UP001652624"/>
    </source>
</evidence>
<proteinExistence type="inferred from homology"/>
<accession>A0ABM3VS73</accession>
<feature type="transmembrane region" description="Helical" evidence="9">
    <location>
        <begin position="255"/>
        <end position="279"/>
    </location>
</feature>